<accession>B4LZ33</accession>
<dbReference type="AlphaFoldDB" id="B4LZ33"/>
<keyword evidence="3 5" id="KW-0371">Homeobox</keyword>
<dbReference type="SMART" id="SM00389">
    <property type="entry name" value="HOX"/>
    <property type="match status" value="1"/>
</dbReference>
<dbReference type="FunCoup" id="B4LZ33">
    <property type="interactions" value="2"/>
</dbReference>
<keyword evidence="2 5" id="KW-0238">DNA-binding</keyword>
<dbReference type="CDD" id="cd00086">
    <property type="entry name" value="homeodomain"/>
    <property type="match status" value="1"/>
</dbReference>
<dbReference type="SUPFAM" id="SSF46689">
    <property type="entry name" value="Homeodomain-like"/>
    <property type="match status" value="1"/>
</dbReference>
<dbReference type="PRINTS" id="PR00024">
    <property type="entry name" value="HOMEOBOX"/>
</dbReference>
<feature type="DNA-binding region" description="Homeobox" evidence="5">
    <location>
        <begin position="47"/>
        <end position="106"/>
    </location>
</feature>
<dbReference type="InterPro" id="IPR017970">
    <property type="entry name" value="Homeobox_CS"/>
</dbReference>
<dbReference type="InterPro" id="IPR001356">
    <property type="entry name" value="HD"/>
</dbReference>
<dbReference type="GO" id="GO:0000978">
    <property type="term" value="F:RNA polymerase II cis-regulatory region sequence-specific DNA binding"/>
    <property type="evidence" value="ECO:0007669"/>
    <property type="project" value="TreeGrafter"/>
</dbReference>
<sequence>MYNNMNTSESYMMTSADHNDYVKNSATVYSTQSQSCESLCAPVANKCKRSRTAFTSHQLLELEREFNENKYLGRPRRIGIAQRLQLTERQVKIWFQNRRMKSKKQANRQLIRKGLLICAPAQAVDHSEPQLSDHELIVERLLQYVGEGQQLEPLEQCGQQYNYGILEQDQFDLNADKFSEPYNDRLPSTNSEITCVDMWQNSWFSTELLDGSTETKDVQEFPHIDQLIAEPSIDQQLGWNSSSSMATSASSSTASYDSFEPFDIDLQEFQTIDQFNTVPIAEQQLSWDSRGSMASTSTASYDSFDVDFDFLQHLLNTKEIII</sequence>
<keyword evidence="9" id="KW-1185">Reference proteome</keyword>
<dbReference type="PANTHER" id="PTHR45664">
    <property type="entry name" value="PROTEIN ZERKNUELLT 1-RELATED"/>
    <property type="match status" value="1"/>
</dbReference>
<organism evidence="8 9">
    <name type="scientific">Drosophila virilis</name>
    <name type="common">Fruit fly</name>
    <dbReference type="NCBI Taxonomy" id="7244"/>
    <lineage>
        <taxon>Eukaryota</taxon>
        <taxon>Metazoa</taxon>
        <taxon>Ecdysozoa</taxon>
        <taxon>Arthropoda</taxon>
        <taxon>Hexapoda</taxon>
        <taxon>Insecta</taxon>
        <taxon>Pterygota</taxon>
        <taxon>Neoptera</taxon>
        <taxon>Endopterygota</taxon>
        <taxon>Diptera</taxon>
        <taxon>Brachycera</taxon>
        <taxon>Muscomorpha</taxon>
        <taxon>Ephydroidea</taxon>
        <taxon>Drosophilidae</taxon>
        <taxon>Drosophila</taxon>
    </lineage>
</organism>
<dbReference type="GO" id="GO:0005634">
    <property type="term" value="C:nucleus"/>
    <property type="evidence" value="ECO:0007669"/>
    <property type="project" value="UniProtKB-SubCell"/>
</dbReference>
<dbReference type="PhylomeDB" id="B4LZ33"/>
<dbReference type="KEGG" id="dvi:6631281"/>
<dbReference type="SMR" id="B4LZ33"/>
<keyword evidence="4 5" id="KW-0539">Nucleus</keyword>
<dbReference type="PANTHER" id="PTHR45664:SF12">
    <property type="entry name" value="PANCREAS_DUODENUM HOMEOBOX PROTEIN 1"/>
    <property type="match status" value="1"/>
</dbReference>
<dbReference type="InterPro" id="IPR009057">
    <property type="entry name" value="Homeodomain-like_sf"/>
</dbReference>
<dbReference type="OMA" id="NDWPSAD"/>
<comment type="subcellular location">
    <subcellularLocation>
        <location evidence="1 5 6">Nucleus</location>
    </subcellularLocation>
</comment>
<dbReference type="GO" id="GO:0000981">
    <property type="term" value="F:DNA-binding transcription factor activity, RNA polymerase II-specific"/>
    <property type="evidence" value="ECO:0007669"/>
    <property type="project" value="InterPro"/>
</dbReference>
<evidence type="ECO:0000256" key="4">
    <source>
        <dbReference type="ARBA" id="ARBA00023242"/>
    </source>
</evidence>
<dbReference type="Proteomes" id="UP000008792">
    <property type="component" value="Unassembled WGS sequence"/>
</dbReference>
<dbReference type="EMBL" id="CH940650">
    <property type="protein sequence ID" value="EDW67040.1"/>
    <property type="molecule type" value="Genomic_DNA"/>
</dbReference>
<dbReference type="InParanoid" id="B4LZ33"/>
<evidence type="ECO:0000256" key="3">
    <source>
        <dbReference type="ARBA" id="ARBA00023155"/>
    </source>
</evidence>
<evidence type="ECO:0000256" key="1">
    <source>
        <dbReference type="ARBA" id="ARBA00004123"/>
    </source>
</evidence>
<dbReference type="STRING" id="7244.B4LZ33"/>
<dbReference type="InterPro" id="IPR020479">
    <property type="entry name" value="HD_metazoa"/>
</dbReference>
<reference evidence="8 9" key="1">
    <citation type="journal article" date="2007" name="Nature">
        <title>Evolution of genes and genomes on the Drosophila phylogeny.</title>
        <authorList>
            <consortium name="Drosophila 12 Genomes Consortium"/>
            <person name="Clark A.G."/>
            <person name="Eisen M.B."/>
            <person name="Smith D.R."/>
            <person name="Bergman C.M."/>
            <person name="Oliver B."/>
            <person name="Markow T.A."/>
            <person name="Kaufman T.C."/>
            <person name="Kellis M."/>
            <person name="Gelbart W."/>
            <person name="Iyer V.N."/>
            <person name="Pollard D.A."/>
            <person name="Sackton T.B."/>
            <person name="Larracuente A.M."/>
            <person name="Singh N.D."/>
            <person name="Abad J.P."/>
            <person name="Abt D.N."/>
            <person name="Adryan B."/>
            <person name="Aguade M."/>
            <person name="Akashi H."/>
            <person name="Anderson W.W."/>
            <person name="Aquadro C.F."/>
            <person name="Ardell D.H."/>
            <person name="Arguello R."/>
            <person name="Artieri C.G."/>
            <person name="Barbash D.A."/>
            <person name="Barker D."/>
            <person name="Barsanti P."/>
            <person name="Batterham P."/>
            <person name="Batzoglou S."/>
            <person name="Begun D."/>
            <person name="Bhutkar A."/>
            <person name="Blanco E."/>
            <person name="Bosak S.A."/>
            <person name="Bradley R.K."/>
            <person name="Brand A.D."/>
            <person name="Brent M.R."/>
            <person name="Brooks A.N."/>
            <person name="Brown R.H."/>
            <person name="Butlin R.K."/>
            <person name="Caggese C."/>
            <person name="Calvi B.R."/>
            <person name="Bernardo de Carvalho A."/>
            <person name="Caspi A."/>
            <person name="Castrezana S."/>
            <person name="Celniker S.E."/>
            <person name="Chang J.L."/>
            <person name="Chapple C."/>
            <person name="Chatterji S."/>
            <person name="Chinwalla A."/>
            <person name="Civetta A."/>
            <person name="Clifton S.W."/>
            <person name="Comeron J.M."/>
            <person name="Costello J.C."/>
            <person name="Coyne J.A."/>
            <person name="Daub J."/>
            <person name="David R.G."/>
            <person name="Delcher A.L."/>
            <person name="Delehaunty K."/>
            <person name="Do C.B."/>
            <person name="Ebling H."/>
            <person name="Edwards K."/>
            <person name="Eickbush T."/>
            <person name="Evans J.D."/>
            <person name="Filipski A."/>
            <person name="Findeiss S."/>
            <person name="Freyhult E."/>
            <person name="Fulton L."/>
            <person name="Fulton R."/>
            <person name="Garcia A.C."/>
            <person name="Gardiner A."/>
            <person name="Garfield D.A."/>
            <person name="Garvin B.E."/>
            <person name="Gibson G."/>
            <person name="Gilbert D."/>
            <person name="Gnerre S."/>
            <person name="Godfrey J."/>
            <person name="Good R."/>
            <person name="Gotea V."/>
            <person name="Gravely B."/>
            <person name="Greenberg A.J."/>
            <person name="Griffiths-Jones S."/>
            <person name="Gross S."/>
            <person name="Guigo R."/>
            <person name="Gustafson E.A."/>
            <person name="Haerty W."/>
            <person name="Hahn M.W."/>
            <person name="Halligan D.L."/>
            <person name="Halpern A.L."/>
            <person name="Halter G.M."/>
            <person name="Han M.V."/>
            <person name="Heger A."/>
            <person name="Hillier L."/>
            <person name="Hinrichs A.S."/>
            <person name="Holmes I."/>
            <person name="Hoskins R.A."/>
            <person name="Hubisz M.J."/>
            <person name="Hultmark D."/>
            <person name="Huntley M.A."/>
            <person name="Jaffe D.B."/>
            <person name="Jagadeeshan S."/>
            <person name="Jeck W.R."/>
            <person name="Johnson J."/>
            <person name="Jones C.D."/>
            <person name="Jordan W.C."/>
            <person name="Karpen G.H."/>
            <person name="Kataoka E."/>
            <person name="Keightley P.D."/>
            <person name="Kheradpour P."/>
            <person name="Kirkness E.F."/>
            <person name="Koerich L.B."/>
            <person name="Kristiansen K."/>
            <person name="Kudrna D."/>
            <person name="Kulathinal R.J."/>
            <person name="Kumar S."/>
            <person name="Kwok R."/>
            <person name="Lander E."/>
            <person name="Langley C.H."/>
            <person name="Lapoint R."/>
            <person name="Lazzaro B.P."/>
            <person name="Lee S.J."/>
            <person name="Levesque L."/>
            <person name="Li R."/>
            <person name="Lin C.F."/>
            <person name="Lin M.F."/>
            <person name="Lindblad-Toh K."/>
            <person name="Llopart A."/>
            <person name="Long M."/>
            <person name="Low L."/>
            <person name="Lozovsky E."/>
            <person name="Lu J."/>
            <person name="Luo M."/>
            <person name="Machado C.A."/>
            <person name="Makalowski W."/>
            <person name="Marzo M."/>
            <person name="Matsuda M."/>
            <person name="Matzkin L."/>
            <person name="McAllister B."/>
            <person name="McBride C.S."/>
            <person name="McKernan B."/>
            <person name="McKernan K."/>
            <person name="Mendez-Lago M."/>
            <person name="Minx P."/>
            <person name="Mollenhauer M.U."/>
            <person name="Montooth K."/>
            <person name="Mount S.M."/>
            <person name="Mu X."/>
            <person name="Myers E."/>
            <person name="Negre B."/>
            <person name="Newfeld S."/>
            <person name="Nielsen R."/>
            <person name="Noor M.A."/>
            <person name="O'Grady P."/>
            <person name="Pachter L."/>
            <person name="Papaceit M."/>
            <person name="Parisi M.J."/>
            <person name="Parisi M."/>
            <person name="Parts L."/>
            <person name="Pedersen J.S."/>
            <person name="Pesole G."/>
            <person name="Phillippy A.M."/>
            <person name="Ponting C.P."/>
            <person name="Pop M."/>
            <person name="Porcelli D."/>
            <person name="Powell J.R."/>
            <person name="Prohaska S."/>
            <person name="Pruitt K."/>
            <person name="Puig M."/>
            <person name="Quesneville H."/>
            <person name="Ram K.R."/>
            <person name="Rand D."/>
            <person name="Rasmussen M.D."/>
            <person name="Reed L.K."/>
            <person name="Reenan R."/>
            <person name="Reily A."/>
            <person name="Remington K.A."/>
            <person name="Rieger T.T."/>
            <person name="Ritchie M.G."/>
            <person name="Robin C."/>
            <person name="Rogers Y.H."/>
            <person name="Rohde C."/>
            <person name="Rozas J."/>
            <person name="Rubenfield M.J."/>
            <person name="Ruiz A."/>
            <person name="Russo S."/>
            <person name="Salzberg S.L."/>
            <person name="Sanchez-Gracia A."/>
            <person name="Saranga D.J."/>
            <person name="Sato H."/>
            <person name="Schaeffer S.W."/>
            <person name="Schatz M.C."/>
            <person name="Schlenke T."/>
            <person name="Schwartz R."/>
            <person name="Segarra C."/>
            <person name="Singh R.S."/>
            <person name="Sirot L."/>
            <person name="Sirota M."/>
            <person name="Sisneros N.B."/>
            <person name="Smith C.D."/>
            <person name="Smith T.F."/>
            <person name="Spieth J."/>
            <person name="Stage D.E."/>
            <person name="Stark A."/>
            <person name="Stephan W."/>
            <person name="Strausberg R.L."/>
            <person name="Strempel S."/>
            <person name="Sturgill D."/>
            <person name="Sutton G."/>
            <person name="Sutton G.G."/>
            <person name="Tao W."/>
            <person name="Teichmann S."/>
            <person name="Tobari Y.N."/>
            <person name="Tomimura Y."/>
            <person name="Tsolas J.M."/>
            <person name="Valente V.L."/>
            <person name="Venter E."/>
            <person name="Venter J.C."/>
            <person name="Vicario S."/>
            <person name="Vieira F.G."/>
            <person name="Vilella A.J."/>
            <person name="Villasante A."/>
            <person name="Walenz B."/>
            <person name="Wang J."/>
            <person name="Wasserman M."/>
            <person name="Watts T."/>
            <person name="Wilson D."/>
            <person name="Wilson R.K."/>
            <person name="Wing R.A."/>
            <person name="Wolfner M.F."/>
            <person name="Wong A."/>
            <person name="Wong G.K."/>
            <person name="Wu C.I."/>
            <person name="Wu G."/>
            <person name="Yamamoto D."/>
            <person name="Yang H.P."/>
            <person name="Yang S.P."/>
            <person name="Yorke J.A."/>
            <person name="Yoshida K."/>
            <person name="Zdobnov E."/>
            <person name="Zhang P."/>
            <person name="Zhang Y."/>
            <person name="Zimin A.V."/>
            <person name="Baldwin J."/>
            <person name="Abdouelleil A."/>
            <person name="Abdulkadir J."/>
            <person name="Abebe A."/>
            <person name="Abera B."/>
            <person name="Abreu J."/>
            <person name="Acer S.C."/>
            <person name="Aftuck L."/>
            <person name="Alexander A."/>
            <person name="An P."/>
            <person name="Anderson E."/>
            <person name="Anderson S."/>
            <person name="Arachi H."/>
            <person name="Azer M."/>
            <person name="Bachantsang P."/>
            <person name="Barry A."/>
            <person name="Bayul T."/>
            <person name="Berlin A."/>
            <person name="Bessette D."/>
            <person name="Bloom T."/>
            <person name="Blye J."/>
            <person name="Boguslavskiy L."/>
            <person name="Bonnet C."/>
            <person name="Boukhgalter B."/>
            <person name="Bourzgui I."/>
            <person name="Brown A."/>
            <person name="Cahill P."/>
            <person name="Channer S."/>
            <person name="Cheshatsang Y."/>
            <person name="Chuda L."/>
            <person name="Citroen M."/>
            <person name="Collymore A."/>
            <person name="Cooke P."/>
            <person name="Costello M."/>
            <person name="D'Aco K."/>
            <person name="Daza R."/>
            <person name="De Haan G."/>
            <person name="DeGray S."/>
            <person name="DeMaso C."/>
            <person name="Dhargay N."/>
            <person name="Dooley K."/>
            <person name="Dooley E."/>
            <person name="Doricent M."/>
            <person name="Dorje P."/>
            <person name="Dorjee K."/>
            <person name="Dupes A."/>
            <person name="Elong R."/>
            <person name="Falk J."/>
            <person name="Farina A."/>
            <person name="Faro S."/>
            <person name="Ferguson D."/>
            <person name="Fisher S."/>
            <person name="Foley C.D."/>
            <person name="Franke A."/>
            <person name="Friedrich D."/>
            <person name="Gadbois L."/>
            <person name="Gearin G."/>
            <person name="Gearin C.R."/>
            <person name="Giannoukos G."/>
            <person name="Goode T."/>
            <person name="Graham J."/>
            <person name="Grandbois E."/>
            <person name="Grewal S."/>
            <person name="Gyaltsen K."/>
            <person name="Hafez N."/>
            <person name="Hagos B."/>
            <person name="Hall J."/>
            <person name="Henson C."/>
            <person name="Hollinger A."/>
            <person name="Honan T."/>
            <person name="Huard M.D."/>
            <person name="Hughes L."/>
            <person name="Hurhula B."/>
            <person name="Husby M.E."/>
            <person name="Kamat A."/>
            <person name="Kanga B."/>
            <person name="Kashin S."/>
            <person name="Khazanovich D."/>
            <person name="Kisner P."/>
            <person name="Lance K."/>
            <person name="Lara M."/>
            <person name="Lee W."/>
            <person name="Lennon N."/>
            <person name="Letendre F."/>
            <person name="LeVine R."/>
            <person name="Lipovsky A."/>
            <person name="Liu X."/>
            <person name="Liu J."/>
            <person name="Liu S."/>
            <person name="Lokyitsang T."/>
            <person name="Lokyitsang Y."/>
            <person name="Lubonja R."/>
            <person name="Lui A."/>
            <person name="MacDonald P."/>
            <person name="Magnisalis V."/>
            <person name="Maru K."/>
            <person name="Matthews C."/>
            <person name="McCusker W."/>
            <person name="McDonough S."/>
            <person name="Mehta T."/>
            <person name="Meldrim J."/>
            <person name="Meneus L."/>
            <person name="Mihai O."/>
            <person name="Mihalev A."/>
            <person name="Mihova T."/>
            <person name="Mittelman R."/>
            <person name="Mlenga V."/>
            <person name="Montmayeur A."/>
            <person name="Mulrain L."/>
            <person name="Navidi A."/>
            <person name="Naylor J."/>
            <person name="Negash T."/>
            <person name="Nguyen T."/>
            <person name="Nguyen N."/>
            <person name="Nicol R."/>
            <person name="Norbu C."/>
            <person name="Norbu N."/>
            <person name="Novod N."/>
            <person name="O'Neill B."/>
            <person name="Osman S."/>
            <person name="Markiewicz E."/>
            <person name="Oyono O.L."/>
            <person name="Patti C."/>
            <person name="Phunkhang P."/>
            <person name="Pierre F."/>
            <person name="Priest M."/>
            <person name="Raghuraman S."/>
            <person name="Rege F."/>
            <person name="Reyes R."/>
            <person name="Rise C."/>
            <person name="Rogov P."/>
            <person name="Ross K."/>
            <person name="Ryan E."/>
            <person name="Settipalli S."/>
            <person name="Shea T."/>
            <person name="Sherpa N."/>
            <person name="Shi L."/>
            <person name="Shih D."/>
            <person name="Sparrow T."/>
            <person name="Spaulding J."/>
            <person name="Stalker J."/>
            <person name="Stange-Thomann N."/>
            <person name="Stavropoulos S."/>
            <person name="Stone C."/>
            <person name="Strader C."/>
            <person name="Tesfaye S."/>
            <person name="Thomson T."/>
            <person name="Thoulutsang Y."/>
            <person name="Thoulutsang D."/>
            <person name="Topham K."/>
            <person name="Topping I."/>
            <person name="Tsamla T."/>
            <person name="Vassiliev H."/>
            <person name="Vo A."/>
            <person name="Wangchuk T."/>
            <person name="Wangdi T."/>
            <person name="Weiand M."/>
            <person name="Wilkinson J."/>
            <person name="Wilson A."/>
            <person name="Yadav S."/>
            <person name="Young G."/>
            <person name="Yu Q."/>
            <person name="Zembek L."/>
            <person name="Zhong D."/>
            <person name="Zimmer A."/>
            <person name="Zwirko Z."/>
            <person name="Jaffe D.B."/>
            <person name="Alvarez P."/>
            <person name="Brockman W."/>
            <person name="Butler J."/>
            <person name="Chin C."/>
            <person name="Gnerre S."/>
            <person name="Grabherr M."/>
            <person name="Kleber M."/>
            <person name="Mauceli E."/>
            <person name="MacCallum I."/>
        </authorList>
    </citation>
    <scope>NUCLEOTIDE SEQUENCE [LARGE SCALE GENOMIC DNA]</scope>
    <source>
        <strain evidence="9">Tucson 15010-1051.87</strain>
    </source>
</reference>
<evidence type="ECO:0000256" key="2">
    <source>
        <dbReference type="ARBA" id="ARBA00023125"/>
    </source>
</evidence>
<dbReference type="Pfam" id="PF00046">
    <property type="entry name" value="Homeodomain"/>
    <property type="match status" value="1"/>
</dbReference>
<feature type="domain" description="Homeobox" evidence="7">
    <location>
        <begin position="45"/>
        <end position="105"/>
    </location>
</feature>
<evidence type="ECO:0000256" key="5">
    <source>
        <dbReference type="PROSITE-ProRule" id="PRU00108"/>
    </source>
</evidence>
<evidence type="ECO:0000313" key="9">
    <source>
        <dbReference type="Proteomes" id="UP000008792"/>
    </source>
</evidence>
<dbReference type="eggNOG" id="KOG0489">
    <property type="taxonomic scope" value="Eukaryota"/>
</dbReference>
<evidence type="ECO:0000256" key="6">
    <source>
        <dbReference type="RuleBase" id="RU000682"/>
    </source>
</evidence>
<name>B4LZ33_DROVI</name>
<evidence type="ECO:0000259" key="7">
    <source>
        <dbReference type="PROSITE" id="PS50071"/>
    </source>
</evidence>
<dbReference type="PROSITE" id="PS50071">
    <property type="entry name" value="HOMEOBOX_2"/>
    <property type="match status" value="1"/>
</dbReference>
<proteinExistence type="predicted"/>
<dbReference type="OrthoDB" id="6159439at2759"/>
<protein>
    <recommendedName>
        <fullName evidence="7">Homeobox domain-containing protein</fullName>
    </recommendedName>
</protein>
<gene>
    <name evidence="8" type="primary">Dvir\GJ23303</name>
    <name evidence="8" type="ORF">Dvir_GJ23303</name>
</gene>
<evidence type="ECO:0000313" key="8">
    <source>
        <dbReference type="EMBL" id="EDW67040.1"/>
    </source>
</evidence>
<dbReference type="Gene3D" id="1.10.10.60">
    <property type="entry name" value="Homeodomain-like"/>
    <property type="match status" value="1"/>
</dbReference>
<dbReference type="GO" id="GO:0045944">
    <property type="term" value="P:positive regulation of transcription by RNA polymerase II"/>
    <property type="evidence" value="ECO:0007669"/>
    <property type="project" value="UniProtKB-ARBA"/>
</dbReference>
<dbReference type="HOGENOM" id="CLU_1062711_0_0_1"/>
<dbReference type="PROSITE" id="PS00027">
    <property type="entry name" value="HOMEOBOX_1"/>
    <property type="match status" value="1"/>
</dbReference>